<dbReference type="Pfam" id="PF03091">
    <property type="entry name" value="CutA1"/>
    <property type="match status" value="1"/>
</dbReference>
<sequence length="113" mass="13155">MAYLTKEIYLMEVQSAIIVWCTVPDQATAEMLAKETLKEKITTCVTILPHVKSIYLWENNIVTSDELQMLFKGNACHQQELFKLIKKLHPYKLPEIFSILIDSGEAKYLTWLY</sequence>
<accession>C5WDP3</accession>
<name>C5WDP3_9ENTR</name>
<dbReference type="KEGG" id="icp:ICMP_616"/>
<organism evidence="2 3">
    <name type="scientific">Candidatus Ishikawaella capsulata Mpkobe</name>
    <dbReference type="NCBI Taxonomy" id="476281"/>
    <lineage>
        <taxon>Bacteria</taxon>
        <taxon>Pseudomonadati</taxon>
        <taxon>Pseudomonadota</taxon>
        <taxon>Gammaproteobacteria</taxon>
        <taxon>Enterobacterales</taxon>
        <taxon>Enterobacteriaceae</taxon>
        <taxon>Candidatus Ishikawella</taxon>
    </lineage>
</organism>
<dbReference type="GO" id="GO:0005507">
    <property type="term" value="F:copper ion binding"/>
    <property type="evidence" value="ECO:0007669"/>
    <property type="project" value="TreeGrafter"/>
</dbReference>
<dbReference type="PANTHER" id="PTHR23419">
    <property type="entry name" value="DIVALENT CATION TOLERANCE CUTA-RELATED"/>
    <property type="match status" value="1"/>
</dbReference>
<dbReference type="EMBL" id="AP010872">
    <property type="protein sequence ID" value="BAH83449.1"/>
    <property type="molecule type" value="Genomic_DNA"/>
</dbReference>
<evidence type="ECO:0000256" key="1">
    <source>
        <dbReference type="ARBA" id="ARBA00010169"/>
    </source>
</evidence>
<reference evidence="2 3" key="1">
    <citation type="journal article" date="2011" name="Genome Biol. Evol.">
        <title>Reductive evolution of bacterial genome in insect gut environment.</title>
        <authorList>
            <person name="Nikoh N."/>
            <person name="Hosokawa T."/>
            <person name="Ohshima K."/>
            <person name="Hattori M."/>
            <person name="Fukatsu T."/>
        </authorList>
    </citation>
    <scope>NUCLEOTIDE SEQUENCE [LARGE SCALE GENOMIC DNA]</scope>
    <source>
        <strain evidence="2 3">Mpkobe</strain>
    </source>
</reference>
<keyword evidence="3" id="KW-1185">Reference proteome</keyword>
<comment type="similarity">
    <text evidence="1">Belongs to the CutA family.</text>
</comment>
<dbReference type="InterPro" id="IPR004323">
    <property type="entry name" value="Ion_tolerance_CutA"/>
</dbReference>
<dbReference type="InterPro" id="IPR011322">
    <property type="entry name" value="N-reg_PII-like_a/b"/>
</dbReference>
<protein>
    <submittedName>
        <fullName evidence="2">Copper binding protein</fullName>
    </submittedName>
</protein>
<dbReference type="HOGENOM" id="CLU_098807_3_0_6"/>
<dbReference type="Gene3D" id="3.30.70.120">
    <property type="match status" value="1"/>
</dbReference>
<gene>
    <name evidence="2" type="primary">cutA</name>
    <name evidence="2" type="ORF">ICMP_616</name>
</gene>
<dbReference type="GO" id="GO:0010038">
    <property type="term" value="P:response to metal ion"/>
    <property type="evidence" value="ECO:0007669"/>
    <property type="project" value="InterPro"/>
</dbReference>
<proteinExistence type="inferred from homology"/>
<dbReference type="SUPFAM" id="SSF54913">
    <property type="entry name" value="GlnB-like"/>
    <property type="match status" value="1"/>
</dbReference>
<evidence type="ECO:0000313" key="3">
    <source>
        <dbReference type="Proteomes" id="UP000061704"/>
    </source>
</evidence>
<dbReference type="Proteomes" id="UP000061704">
    <property type="component" value="Chromosome"/>
</dbReference>
<dbReference type="PANTHER" id="PTHR23419:SF8">
    <property type="entry name" value="FI09726P"/>
    <property type="match status" value="1"/>
</dbReference>
<dbReference type="AlphaFoldDB" id="C5WDP3"/>
<evidence type="ECO:0000313" key="2">
    <source>
        <dbReference type="EMBL" id="BAH83449.1"/>
    </source>
</evidence>
<dbReference type="InterPro" id="IPR015867">
    <property type="entry name" value="N-reg_PII/ATP_PRibTrfase_C"/>
</dbReference>